<evidence type="ECO:0000256" key="2">
    <source>
        <dbReference type="SAM" id="Phobius"/>
    </source>
</evidence>
<proteinExistence type="predicted"/>
<gene>
    <name evidence="3" type="ORF">KP79_PYT13727</name>
</gene>
<organism evidence="3 4">
    <name type="scientific">Mizuhopecten yessoensis</name>
    <name type="common">Japanese scallop</name>
    <name type="synonym">Patinopecten yessoensis</name>
    <dbReference type="NCBI Taxonomy" id="6573"/>
    <lineage>
        <taxon>Eukaryota</taxon>
        <taxon>Metazoa</taxon>
        <taxon>Spiralia</taxon>
        <taxon>Lophotrochozoa</taxon>
        <taxon>Mollusca</taxon>
        <taxon>Bivalvia</taxon>
        <taxon>Autobranchia</taxon>
        <taxon>Pteriomorphia</taxon>
        <taxon>Pectinida</taxon>
        <taxon>Pectinoidea</taxon>
        <taxon>Pectinidae</taxon>
        <taxon>Mizuhopecten</taxon>
    </lineage>
</organism>
<dbReference type="Proteomes" id="UP000242188">
    <property type="component" value="Unassembled WGS sequence"/>
</dbReference>
<dbReference type="EMBL" id="NEDP02005324">
    <property type="protein sequence ID" value="OWF42038.1"/>
    <property type="molecule type" value="Genomic_DNA"/>
</dbReference>
<feature type="transmembrane region" description="Helical" evidence="2">
    <location>
        <begin position="62"/>
        <end position="82"/>
    </location>
</feature>
<dbReference type="AlphaFoldDB" id="A0A210PZY9"/>
<evidence type="ECO:0000313" key="3">
    <source>
        <dbReference type="EMBL" id="OWF42038.1"/>
    </source>
</evidence>
<keyword evidence="2" id="KW-1133">Transmembrane helix</keyword>
<comment type="caution">
    <text evidence="3">The sequence shown here is derived from an EMBL/GenBank/DDBJ whole genome shotgun (WGS) entry which is preliminary data.</text>
</comment>
<keyword evidence="2" id="KW-0812">Transmembrane</keyword>
<reference evidence="3 4" key="1">
    <citation type="journal article" date="2017" name="Nat. Ecol. Evol.">
        <title>Scallop genome provides insights into evolution of bilaterian karyotype and development.</title>
        <authorList>
            <person name="Wang S."/>
            <person name="Zhang J."/>
            <person name="Jiao W."/>
            <person name="Li J."/>
            <person name="Xun X."/>
            <person name="Sun Y."/>
            <person name="Guo X."/>
            <person name="Huan P."/>
            <person name="Dong B."/>
            <person name="Zhang L."/>
            <person name="Hu X."/>
            <person name="Sun X."/>
            <person name="Wang J."/>
            <person name="Zhao C."/>
            <person name="Wang Y."/>
            <person name="Wang D."/>
            <person name="Huang X."/>
            <person name="Wang R."/>
            <person name="Lv J."/>
            <person name="Li Y."/>
            <person name="Zhang Z."/>
            <person name="Liu B."/>
            <person name="Lu W."/>
            <person name="Hui Y."/>
            <person name="Liang J."/>
            <person name="Zhou Z."/>
            <person name="Hou R."/>
            <person name="Li X."/>
            <person name="Liu Y."/>
            <person name="Li H."/>
            <person name="Ning X."/>
            <person name="Lin Y."/>
            <person name="Zhao L."/>
            <person name="Xing Q."/>
            <person name="Dou J."/>
            <person name="Li Y."/>
            <person name="Mao J."/>
            <person name="Guo H."/>
            <person name="Dou H."/>
            <person name="Li T."/>
            <person name="Mu C."/>
            <person name="Jiang W."/>
            <person name="Fu Q."/>
            <person name="Fu X."/>
            <person name="Miao Y."/>
            <person name="Liu J."/>
            <person name="Yu Q."/>
            <person name="Li R."/>
            <person name="Liao H."/>
            <person name="Li X."/>
            <person name="Kong Y."/>
            <person name="Jiang Z."/>
            <person name="Chourrout D."/>
            <person name="Li R."/>
            <person name="Bao Z."/>
        </authorList>
    </citation>
    <scope>NUCLEOTIDE SEQUENCE [LARGE SCALE GENOMIC DNA]</scope>
    <source>
        <strain evidence="3 4">PY_sf001</strain>
    </source>
</reference>
<keyword evidence="4" id="KW-1185">Reference proteome</keyword>
<accession>A0A210PZY9</accession>
<dbReference type="OrthoDB" id="6153493at2759"/>
<keyword evidence="2" id="KW-0472">Membrane</keyword>
<evidence type="ECO:0000256" key="1">
    <source>
        <dbReference type="SAM" id="MobiDB-lite"/>
    </source>
</evidence>
<feature type="region of interest" description="Disordered" evidence="1">
    <location>
        <begin position="89"/>
        <end position="111"/>
    </location>
</feature>
<name>A0A210PZY9_MIZYE</name>
<protein>
    <submittedName>
        <fullName evidence="3">Uncharacterized protein</fullName>
    </submittedName>
</protein>
<sequence>MMNISTKAMQKIGSALTSMIPRMESHSNPPCSFNGERQCEDGSCIQAVDLCPEEQLMNQNTILIMIVVGLAVVIFLIVLYCFQQRQREGNRRPSSMTETNRDEEDHASLYMPPPTYEEVVTTDLYPPTPQMRLARGRITSIEEPPMTPPPNYDAALSILARSHESVFGKIPFMRRKSSCVSRRSFSVDNVNNVELAPPPVSPNVTTITEQDSGSCDKTSIEVITNR</sequence>
<evidence type="ECO:0000313" key="4">
    <source>
        <dbReference type="Proteomes" id="UP000242188"/>
    </source>
</evidence>